<sequence>MHSSSLSCAALLAALSLVAPACLAAPAYQLVDLGPNTSATSLNANANVLGERNGKVARYFGGQWHSVPSVIAGAALNDAGQVAGTLMDKQSSLATSAWWSKAAGAVEIAPLGTGESHAHAISGNGTVVGTGILDPVWGSIYAFKYQDGKLTRLSCLVPTSGCDARGVNDAGQITGATQVPYSGSHAFLYDPTVGFWRELGTLGGRSSIGMAINAAGHVVGNADVADGVNHHAFFFDGTTMIDLGAPDGGSSFATALNDHDAVVGGMVDAAGTPSAFFYKGGKMHDLASLVDNAAGWTFVQATAINAKGQIAGNGLLDGVPHAFLLDKRN</sequence>
<dbReference type="RefSeq" id="WP_141290199.1">
    <property type="nucleotide sequence ID" value="NZ_BAAAEW010000003.1"/>
</dbReference>
<evidence type="ECO:0000256" key="1">
    <source>
        <dbReference type="SAM" id="SignalP"/>
    </source>
</evidence>
<evidence type="ECO:0008006" key="4">
    <source>
        <dbReference type="Google" id="ProtNLM"/>
    </source>
</evidence>
<feature type="chain" id="PRO_5046099781" description="HAF repeat-containing protein" evidence="1">
    <location>
        <begin position="25"/>
        <end position="329"/>
    </location>
</feature>
<dbReference type="Proteomes" id="UP001500279">
    <property type="component" value="Unassembled WGS sequence"/>
</dbReference>
<protein>
    <recommendedName>
        <fullName evidence="4">HAF repeat-containing protein</fullName>
    </recommendedName>
</protein>
<comment type="caution">
    <text evidence="2">The sequence shown here is derived from an EMBL/GenBank/DDBJ whole genome shotgun (WGS) entry which is preliminary data.</text>
</comment>
<feature type="signal peptide" evidence="1">
    <location>
        <begin position="1"/>
        <end position="24"/>
    </location>
</feature>
<organism evidence="2 3">
    <name type="scientific">Ideonella azotifigens</name>
    <dbReference type="NCBI Taxonomy" id="513160"/>
    <lineage>
        <taxon>Bacteria</taxon>
        <taxon>Pseudomonadati</taxon>
        <taxon>Pseudomonadota</taxon>
        <taxon>Betaproteobacteria</taxon>
        <taxon>Burkholderiales</taxon>
        <taxon>Sphaerotilaceae</taxon>
        <taxon>Ideonella</taxon>
    </lineage>
</organism>
<gene>
    <name evidence="2" type="ORF">GCM10009107_03890</name>
</gene>
<dbReference type="NCBIfam" id="TIGR02913">
    <property type="entry name" value="HAF_rpt"/>
    <property type="match status" value="2"/>
</dbReference>
<name>A0ABN1JKC5_9BURK</name>
<keyword evidence="1" id="KW-0732">Signal</keyword>
<reference evidence="2 3" key="1">
    <citation type="journal article" date="2019" name="Int. J. Syst. Evol. Microbiol.">
        <title>The Global Catalogue of Microorganisms (GCM) 10K type strain sequencing project: providing services to taxonomists for standard genome sequencing and annotation.</title>
        <authorList>
            <consortium name="The Broad Institute Genomics Platform"/>
            <consortium name="The Broad Institute Genome Sequencing Center for Infectious Disease"/>
            <person name="Wu L."/>
            <person name="Ma J."/>
        </authorList>
    </citation>
    <scope>NUCLEOTIDE SEQUENCE [LARGE SCALE GENOMIC DNA]</scope>
    <source>
        <strain evidence="2 3">JCM 15503</strain>
    </source>
</reference>
<evidence type="ECO:0000313" key="2">
    <source>
        <dbReference type="EMBL" id="GAA0741380.1"/>
    </source>
</evidence>
<keyword evidence="3" id="KW-1185">Reference proteome</keyword>
<proteinExistence type="predicted"/>
<accession>A0ABN1JKC5</accession>
<dbReference type="InterPro" id="IPR014262">
    <property type="entry name" value="HAF_rpt"/>
</dbReference>
<evidence type="ECO:0000313" key="3">
    <source>
        <dbReference type="Proteomes" id="UP001500279"/>
    </source>
</evidence>
<dbReference type="EMBL" id="BAAAEW010000003">
    <property type="protein sequence ID" value="GAA0741380.1"/>
    <property type="molecule type" value="Genomic_DNA"/>
</dbReference>